<keyword evidence="2" id="KW-0808">Transferase</keyword>
<keyword evidence="3" id="KW-1185">Reference proteome</keyword>
<dbReference type="SMART" id="SM00481">
    <property type="entry name" value="POLIIIAc"/>
    <property type="match status" value="1"/>
</dbReference>
<organism evidence="2 3">
    <name type="scientific">Malonomonas rubra DSM 5091</name>
    <dbReference type="NCBI Taxonomy" id="1122189"/>
    <lineage>
        <taxon>Bacteria</taxon>
        <taxon>Pseudomonadati</taxon>
        <taxon>Thermodesulfobacteriota</taxon>
        <taxon>Desulfuromonadia</taxon>
        <taxon>Desulfuromonadales</taxon>
        <taxon>Geopsychrobacteraceae</taxon>
        <taxon>Malonomonas</taxon>
    </lineage>
</organism>
<proteinExistence type="predicted"/>
<dbReference type="RefSeq" id="WP_072907820.1">
    <property type="nucleotide sequence ID" value="NZ_FQZT01000005.1"/>
</dbReference>
<accession>A0A1M6H4Z1</accession>
<feature type="domain" description="Polymerase/histidinol phosphatase N-terminal" evidence="1">
    <location>
        <begin position="4"/>
        <end position="80"/>
    </location>
</feature>
<reference evidence="2 3" key="1">
    <citation type="submission" date="2016-11" db="EMBL/GenBank/DDBJ databases">
        <authorList>
            <person name="Jaros S."/>
            <person name="Januszkiewicz K."/>
            <person name="Wedrychowicz H."/>
        </authorList>
    </citation>
    <scope>NUCLEOTIDE SEQUENCE [LARGE SCALE GENOMIC DNA]</scope>
    <source>
        <strain evidence="2 3">DSM 5091</strain>
    </source>
</reference>
<evidence type="ECO:0000259" key="1">
    <source>
        <dbReference type="SMART" id="SM00481"/>
    </source>
</evidence>
<gene>
    <name evidence="2" type="ORF">SAMN02745165_01688</name>
</gene>
<dbReference type="InterPro" id="IPR016195">
    <property type="entry name" value="Pol/histidinol_Pase-like"/>
</dbReference>
<dbReference type="InterPro" id="IPR050194">
    <property type="entry name" value="Glycosyltransferase_grp1"/>
</dbReference>
<dbReference type="AlphaFoldDB" id="A0A1M6H4Z1"/>
<dbReference type="InterPro" id="IPR001296">
    <property type="entry name" value="Glyco_trans_1"/>
</dbReference>
<dbReference type="SUPFAM" id="SSF89550">
    <property type="entry name" value="PHP domain-like"/>
    <property type="match status" value="1"/>
</dbReference>
<dbReference type="Pfam" id="PF13439">
    <property type="entry name" value="Glyco_transf_4"/>
    <property type="match status" value="1"/>
</dbReference>
<sequence>MARVDLHAHSKYSNHPSEWFLQRLGASESYTEPEAVYKMARSRGMDFVTVTDHNCMRASLELVQKYPQHCFTGVEVTTYFPEDNCKIHVLVYGLNQDQFAVIQALRKNIYQLRDYLRDQDLACVVAHATYSINNRLTLDHLEKLILLFNNFEGRNGSRSTLHNDVLARVLKGLDADDIERLQAKHKLETWGETPWQKGLTGGSDDHAGFFIGKTCTETNAATPQEFIAQLKNGRMQPCGRQNDFQGLTFAIYKIAYDFSQQHNTPFSHSTVSELTQHLFCEKRLGFKDRLKLNKLKRQKENPIYQSIIQLLETSKALDQDDIDSRLDLLYECISDISDQYFCSLLKSLNADIEEMDIIRMIQGLSSTIPGIFLSVPFFSSFRHMFGDRDLINSLDTSLGKHTEERPKRILWLTDTLTDLNGVSMTLQTIGRLADEKGYDIKILASLDPDQEHGNLPKSTLMVPPIHEFQLPHYEQLQIKMPSVLRMLKMVYAYNPDEVYISTPGPVGLLGLMMGKMLGTKVSGIYHTDFTMESAEILDEPAISNMIESYNKWFFNQFDTLLVPTEEYMQLLKERGYRYRHMQRFQRGLRTEHFKPEKTANRFHSGQQPRLLYCGRISKDKNLDFLLATYRQLLRSHPTAALTVVGDGPYLAEMKEQCRYLNNVEFLGRVDYQQLPQIYNSHDLFLFPSITDTFGMAVLEAQACGLPALVSDVGGPKEIVVNGQTGHVLPVKDPADWAKALDCRLRDLKEGGESYALMSKEARNRVENNYSWDRILHNMVKADAIDAPRRHSVRQRSPFNRLLKLASSMMVG</sequence>
<evidence type="ECO:0000313" key="3">
    <source>
        <dbReference type="Proteomes" id="UP000184171"/>
    </source>
</evidence>
<dbReference type="GO" id="GO:0016757">
    <property type="term" value="F:glycosyltransferase activity"/>
    <property type="evidence" value="ECO:0007669"/>
    <property type="project" value="InterPro"/>
</dbReference>
<dbReference type="Gene3D" id="3.20.20.140">
    <property type="entry name" value="Metal-dependent hydrolases"/>
    <property type="match status" value="1"/>
</dbReference>
<protein>
    <submittedName>
        <fullName evidence="2">Glycosyltransferase involved in cell wall bisynthesis</fullName>
    </submittedName>
</protein>
<dbReference type="EMBL" id="FQZT01000005">
    <property type="protein sequence ID" value="SHJ17273.1"/>
    <property type="molecule type" value="Genomic_DNA"/>
</dbReference>
<dbReference type="STRING" id="1122189.SAMN02745165_01688"/>
<dbReference type="PANTHER" id="PTHR45947:SF3">
    <property type="entry name" value="SULFOQUINOVOSYL TRANSFERASE SQD2"/>
    <property type="match status" value="1"/>
</dbReference>
<name>A0A1M6H4Z1_MALRU</name>
<dbReference type="Pfam" id="PF00534">
    <property type="entry name" value="Glycos_transf_1"/>
    <property type="match status" value="1"/>
</dbReference>
<dbReference type="Proteomes" id="UP000184171">
    <property type="component" value="Unassembled WGS sequence"/>
</dbReference>
<evidence type="ECO:0000313" key="2">
    <source>
        <dbReference type="EMBL" id="SHJ17273.1"/>
    </source>
</evidence>
<dbReference type="PANTHER" id="PTHR45947">
    <property type="entry name" value="SULFOQUINOVOSYL TRANSFERASE SQD2"/>
    <property type="match status" value="1"/>
</dbReference>
<dbReference type="InterPro" id="IPR003141">
    <property type="entry name" value="Pol/His_phosphatase_N"/>
</dbReference>
<dbReference type="InterPro" id="IPR028098">
    <property type="entry name" value="Glyco_trans_4-like_N"/>
</dbReference>
<dbReference type="Gene3D" id="3.40.50.2000">
    <property type="entry name" value="Glycogen Phosphorylase B"/>
    <property type="match status" value="2"/>
</dbReference>
<dbReference type="OrthoDB" id="9802525at2"/>
<dbReference type="SUPFAM" id="SSF53756">
    <property type="entry name" value="UDP-Glycosyltransferase/glycogen phosphorylase"/>
    <property type="match status" value="1"/>
</dbReference>